<gene>
    <name evidence="9" type="ORF">GM51_15330</name>
</gene>
<feature type="domain" description="ABC transmembrane type-1" evidence="8">
    <location>
        <begin position="80"/>
        <end position="196"/>
    </location>
</feature>
<dbReference type="Pfam" id="PF00528">
    <property type="entry name" value="BPD_transp_1"/>
    <property type="match status" value="1"/>
</dbReference>
<dbReference type="InterPro" id="IPR035906">
    <property type="entry name" value="MetI-like_sf"/>
</dbReference>
<dbReference type="Gene3D" id="1.10.3720.10">
    <property type="entry name" value="MetI-like"/>
    <property type="match status" value="1"/>
</dbReference>
<evidence type="ECO:0000256" key="3">
    <source>
        <dbReference type="ARBA" id="ARBA00022475"/>
    </source>
</evidence>
<proteinExistence type="predicted"/>
<comment type="subcellular location">
    <subcellularLocation>
        <location evidence="1">Cell membrane</location>
        <topology evidence="1">Multi-pass membrane protein</topology>
    </subcellularLocation>
</comment>
<evidence type="ECO:0000256" key="6">
    <source>
        <dbReference type="ARBA" id="ARBA00023136"/>
    </source>
</evidence>
<accession>A0A094PVV0</accession>
<name>A0A094PVV0_9ZZZZ</name>
<sequence length="196" mass="21040">MPTKVRPLPGGTARLTPSLTKTSLVTRSTVSTFALVAIWAWIFVEMDLLSIFDGLSDIANLVDYMLPVNFDVLDRAIALTLETFWMAVLGTFLAILLSVPLAFLAARNTTPHPIVYTIARGIIVFNRAVPDLVFALILVRALSIGPLPGILALAFHSIGMIGKLLADAIEQTDKQPREAVSSVGAGSLQTIVTTIV</sequence>
<keyword evidence="4 7" id="KW-0812">Transmembrane</keyword>
<evidence type="ECO:0000256" key="1">
    <source>
        <dbReference type="ARBA" id="ARBA00004651"/>
    </source>
</evidence>
<dbReference type="PROSITE" id="PS50928">
    <property type="entry name" value="ABC_TM1"/>
    <property type="match status" value="1"/>
</dbReference>
<dbReference type="GO" id="GO:0005886">
    <property type="term" value="C:plasma membrane"/>
    <property type="evidence" value="ECO:0007669"/>
    <property type="project" value="UniProtKB-SubCell"/>
</dbReference>
<feature type="transmembrane region" description="Helical" evidence="7">
    <location>
        <begin position="84"/>
        <end position="106"/>
    </location>
</feature>
<dbReference type="GO" id="GO:0055085">
    <property type="term" value="P:transmembrane transport"/>
    <property type="evidence" value="ECO:0007669"/>
    <property type="project" value="InterPro"/>
</dbReference>
<reference evidence="9" key="1">
    <citation type="submission" date="2014-06" db="EMBL/GenBank/DDBJ databases">
        <title>Key roles for freshwater Actinobacteria revealed by deep metagenomic sequencing.</title>
        <authorList>
            <person name="Ghai R."/>
            <person name="Mizuno C.M."/>
            <person name="Picazo A."/>
            <person name="Camacho A."/>
            <person name="Rodriguez-Valera F."/>
        </authorList>
    </citation>
    <scope>NUCLEOTIDE SEQUENCE</scope>
</reference>
<dbReference type="CDD" id="cd06261">
    <property type="entry name" value="TM_PBP2"/>
    <property type="match status" value="1"/>
</dbReference>
<comment type="caution">
    <text evidence="9">The sequence shown here is derived from an EMBL/GenBank/DDBJ whole genome shotgun (WGS) entry which is preliminary data.</text>
</comment>
<keyword evidence="2" id="KW-0813">Transport</keyword>
<keyword evidence="3" id="KW-1003">Cell membrane</keyword>
<dbReference type="PANTHER" id="PTHR30043">
    <property type="entry name" value="PHOSPHONATES TRANSPORT SYSTEM PERMEASE PROTEIN"/>
    <property type="match status" value="1"/>
</dbReference>
<keyword evidence="5 7" id="KW-1133">Transmembrane helix</keyword>
<evidence type="ECO:0000256" key="2">
    <source>
        <dbReference type="ARBA" id="ARBA00022448"/>
    </source>
</evidence>
<evidence type="ECO:0000256" key="5">
    <source>
        <dbReference type="ARBA" id="ARBA00022989"/>
    </source>
</evidence>
<feature type="transmembrane region" description="Helical" evidence="7">
    <location>
        <begin position="24"/>
        <end position="44"/>
    </location>
</feature>
<protein>
    <recommendedName>
        <fullName evidence="8">ABC transmembrane type-1 domain-containing protein</fullName>
    </recommendedName>
</protein>
<dbReference type="EMBL" id="JNSL01000119">
    <property type="protein sequence ID" value="KGA15277.1"/>
    <property type="molecule type" value="Genomic_DNA"/>
</dbReference>
<evidence type="ECO:0000256" key="4">
    <source>
        <dbReference type="ARBA" id="ARBA00022692"/>
    </source>
</evidence>
<evidence type="ECO:0000313" key="9">
    <source>
        <dbReference type="EMBL" id="KGA15277.1"/>
    </source>
</evidence>
<evidence type="ECO:0000259" key="8">
    <source>
        <dbReference type="PROSITE" id="PS50928"/>
    </source>
</evidence>
<dbReference type="InterPro" id="IPR000515">
    <property type="entry name" value="MetI-like"/>
</dbReference>
<dbReference type="AlphaFoldDB" id="A0A094PVV0"/>
<keyword evidence="6 7" id="KW-0472">Membrane</keyword>
<organism evidence="9">
    <name type="scientific">freshwater metagenome</name>
    <dbReference type="NCBI Taxonomy" id="449393"/>
    <lineage>
        <taxon>unclassified sequences</taxon>
        <taxon>metagenomes</taxon>
        <taxon>ecological metagenomes</taxon>
    </lineage>
</organism>
<dbReference type="PANTHER" id="PTHR30043:SF1">
    <property type="entry name" value="ABC TRANSPORT SYSTEM PERMEASE PROTEIN P69"/>
    <property type="match status" value="1"/>
</dbReference>
<feature type="non-terminal residue" evidence="9">
    <location>
        <position position="196"/>
    </location>
</feature>
<dbReference type="SUPFAM" id="SSF161098">
    <property type="entry name" value="MetI-like"/>
    <property type="match status" value="1"/>
</dbReference>
<evidence type="ECO:0000256" key="7">
    <source>
        <dbReference type="SAM" id="Phobius"/>
    </source>
</evidence>